<name>A9BL63_HEMAN</name>
<dbReference type="Gene3D" id="1.25.10.10">
    <property type="entry name" value="Leucine-rich Repeat Variant"/>
    <property type="match status" value="1"/>
</dbReference>
<sequence length="752" mass="89141">MKYFSNYYEKITFLQNCRFFDKLSLLICVNELKNSLWIEILLEISYLFEKKRPNTIVTNLKFKFFSLFLDSNLKKFSKEGFTKPKKIPNIIDNLKISHTLSIDEYIKARLNGLKFFRFYSHWKRNTWKLIELVFENIMKTLFSSGKIKEFFFLLNETNRYDLLTQIIQRSKKKINFFCFFIRSGKYFKTTRHKLWIDFLANQIINRKIPKKTKLLKNEFTIPFFLIFLKTLILKKKKGIKKFLMKIKNSINFIIINQLRTLFDNFSENGVFNTDFYWCKSFLKYFFFLLYTIFTGKLEENLFLIRPVLKKLETQGLIKIKNFLKSFYQERDLSDFLLKTSTIYALGIISNNINQNFFFIEFLSKFDKISGWLKFFIGNSLFMINYRNWKFFKPFLNFFENNLISPHIKGGVFFGVGIEFKNSFSFEKIFIKKFHFILSNPKDSILKYGATLGLSLCVMKKIRDPKKSYSFNLIKNAISSDLISGVAFGLSIGLIFLGSFSFFLLKKISTLLHETEHEKIEKTLVLSIALLFYKKKEQSSIIFNKFFREKDPILRYSSILIQTLAYAETGNFQIVRKFLKIIANDSNNEIKKASLIGIGFIFYSKFEIIKKIFKQLTGNYNPFIRYGVCFGIALSIGRKKHKEGIEVLKKLTEDPVDFVRSAAFISLGMIFFQQKDSYEKNKIKKFLKQNLKNKDNSNFSRFGIIIGFSFVEFIGGRRKIQNKNINFKEEKIIGAFLFIQHWSWLPLLPFILI</sequence>
<keyword evidence="3" id="KW-0812">Transmembrane</keyword>
<dbReference type="GO" id="GO:0043161">
    <property type="term" value="P:proteasome-mediated ubiquitin-dependent protein catabolic process"/>
    <property type="evidence" value="ECO:0007669"/>
    <property type="project" value="TreeGrafter"/>
</dbReference>
<dbReference type="InterPro" id="IPR011989">
    <property type="entry name" value="ARM-like"/>
</dbReference>
<feature type="transmembrane region" description="Helical" evidence="3">
    <location>
        <begin position="481"/>
        <end position="504"/>
    </location>
</feature>
<dbReference type="PANTHER" id="PTHR10943">
    <property type="entry name" value="26S PROTEASOME NON-ATPASE REGULATORY SUBUNIT"/>
    <property type="match status" value="1"/>
</dbReference>
<reference evidence="4 5" key="1">
    <citation type="journal article" date="2007" name="Proc. Natl. Acad. Sci. U.S.A.">
        <title>Nucleomorph genome of Hemiselmis andersenii reveals complete intron loss and compaction as a driver of protein structure and function.</title>
        <authorList>
            <person name="Lane C.E."/>
            <person name="van den Heuvel K."/>
            <person name="Kozera C."/>
            <person name="Curtis B.A."/>
            <person name="Parsons B.J."/>
            <person name="Bowman S."/>
            <person name="Archibald J.M."/>
        </authorList>
    </citation>
    <scope>NUCLEOTIDE SEQUENCE [LARGE SCALE GENOMIC DNA]</scope>
    <source>
        <strain evidence="4 5">CCMP644</strain>
    </source>
</reference>
<dbReference type="InterPro" id="IPR016024">
    <property type="entry name" value="ARM-type_fold"/>
</dbReference>
<keyword evidence="2" id="KW-0647">Proteasome</keyword>
<evidence type="ECO:0000313" key="4">
    <source>
        <dbReference type="EMBL" id="ABW98246.1"/>
    </source>
</evidence>
<keyword evidence="3" id="KW-0472">Membrane</keyword>
<protein>
    <submittedName>
        <fullName evidence="4">PrsS1</fullName>
    </submittedName>
</protein>
<gene>
    <name evidence="4" type="ORF">HAN_3g444</name>
</gene>
<evidence type="ECO:0000256" key="1">
    <source>
        <dbReference type="ARBA" id="ARBA00022737"/>
    </source>
</evidence>
<evidence type="ECO:0000256" key="2">
    <source>
        <dbReference type="ARBA" id="ARBA00022942"/>
    </source>
</evidence>
<dbReference type="EMBL" id="CP000883">
    <property type="protein sequence ID" value="ABW98246.1"/>
    <property type="molecule type" value="Genomic_DNA"/>
</dbReference>
<dbReference type="Proteomes" id="UP000243127">
    <property type="component" value="Nucleomorph 3"/>
</dbReference>
<evidence type="ECO:0000313" key="5">
    <source>
        <dbReference type="Proteomes" id="UP000243127"/>
    </source>
</evidence>
<dbReference type="GO" id="GO:0008540">
    <property type="term" value="C:proteasome regulatory particle, base subcomplex"/>
    <property type="evidence" value="ECO:0007669"/>
    <property type="project" value="TreeGrafter"/>
</dbReference>
<keyword evidence="1" id="KW-0677">Repeat</keyword>
<dbReference type="GO" id="GO:0034515">
    <property type="term" value="C:proteasome storage granule"/>
    <property type="evidence" value="ECO:0007669"/>
    <property type="project" value="TreeGrafter"/>
</dbReference>
<organism evidence="4 5">
    <name type="scientific">Hemiselmis andersenii</name>
    <name type="common">Cryptophyte alga</name>
    <dbReference type="NCBI Taxonomy" id="464988"/>
    <lineage>
        <taxon>Eukaryota</taxon>
        <taxon>Cryptophyceae</taxon>
        <taxon>Cryptomonadales</taxon>
        <taxon>Hemiselmidaceae</taxon>
        <taxon>Hemiselmis</taxon>
    </lineage>
</organism>
<geneLocation type="nucleomorph" evidence="4"/>
<dbReference type="RefSeq" id="XP_001712571.1">
    <property type="nucleotide sequence ID" value="XM_001712519.1"/>
</dbReference>
<dbReference type="GO" id="GO:0005634">
    <property type="term" value="C:nucleus"/>
    <property type="evidence" value="ECO:0007669"/>
    <property type="project" value="TreeGrafter"/>
</dbReference>
<accession>A9BL63</accession>
<keyword evidence="3" id="KW-1133">Transmembrane helix</keyword>
<dbReference type="SUPFAM" id="SSF48371">
    <property type="entry name" value="ARM repeat"/>
    <property type="match status" value="1"/>
</dbReference>
<keyword evidence="4" id="KW-0542">Nucleomorph</keyword>
<dbReference type="GeneID" id="5739433"/>
<evidence type="ECO:0000256" key="3">
    <source>
        <dbReference type="SAM" id="Phobius"/>
    </source>
</evidence>
<proteinExistence type="predicted"/>
<dbReference type="AlphaFoldDB" id="A9BL63"/>
<dbReference type="PANTHER" id="PTHR10943:SF2">
    <property type="entry name" value="26S PROTEASOME NON-ATPASE REGULATORY SUBUNIT 1"/>
    <property type="match status" value="1"/>
</dbReference>